<sequence length="257" mass="27944">MIDAVSPHDTRVIDQFTRWASPFAALPLHAEAESMARTIAACAIEPGMSVLDVACGPGIVACALATEGGVVTGIDLTPAMIDQARQRARQTGTTASFQIGNARSLPFADGAFHRVVTRYSFHHMEAPALCLEEMVRVCRPGGRVIVIDATPTPECRERYDEAEKLRDASHTRALTLAELEALGREAGLSPLMVHQYRLESRLTDQVAPEDLLALTAFFREEIASGQDRSGMSASEIDDVIRFTFPLSIVAWEKPALP</sequence>
<dbReference type="GO" id="GO:0008168">
    <property type="term" value="F:methyltransferase activity"/>
    <property type="evidence" value="ECO:0007669"/>
    <property type="project" value="UniProtKB-KW"/>
</dbReference>
<keyword evidence="3" id="KW-0949">S-adenosyl-L-methionine</keyword>
<dbReference type="SUPFAM" id="SSF53335">
    <property type="entry name" value="S-adenosyl-L-methionine-dependent methyltransferases"/>
    <property type="match status" value="1"/>
</dbReference>
<reference evidence="5" key="1">
    <citation type="submission" date="2013-04" db="EMBL/GenBank/DDBJ databases">
        <title>The genome sequencing project of 58 acetic acid bacteria.</title>
        <authorList>
            <person name="Okamoto-Kainuma A."/>
            <person name="Ishikawa M."/>
            <person name="Umino S."/>
            <person name="Koizumi Y."/>
            <person name="Shiwa Y."/>
            <person name="Yoshikawa H."/>
            <person name="Matsutani M."/>
            <person name="Matsushita K."/>
        </authorList>
    </citation>
    <scope>NUCLEOTIDE SEQUENCE</scope>
    <source>
        <strain evidence="5">NRIC 0535</strain>
    </source>
</reference>
<dbReference type="InterPro" id="IPR013216">
    <property type="entry name" value="Methyltransf_11"/>
</dbReference>
<evidence type="ECO:0000259" key="4">
    <source>
        <dbReference type="Pfam" id="PF08241"/>
    </source>
</evidence>
<dbReference type="EMBL" id="BAPV01000061">
    <property type="protein sequence ID" value="GBQ93725.1"/>
    <property type="molecule type" value="Genomic_DNA"/>
</dbReference>
<name>A0ABQ0Q6L0_9PROT</name>
<organism evidence="5 6">
    <name type="scientific">Asaia krungthepensis NRIC 0535</name>
    <dbReference type="NCBI Taxonomy" id="1307925"/>
    <lineage>
        <taxon>Bacteria</taxon>
        <taxon>Pseudomonadati</taxon>
        <taxon>Pseudomonadota</taxon>
        <taxon>Alphaproteobacteria</taxon>
        <taxon>Acetobacterales</taxon>
        <taxon>Acetobacteraceae</taxon>
        <taxon>Asaia</taxon>
    </lineage>
</organism>
<dbReference type="CDD" id="cd02440">
    <property type="entry name" value="AdoMet_MTases"/>
    <property type="match status" value="1"/>
</dbReference>
<evidence type="ECO:0000256" key="2">
    <source>
        <dbReference type="ARBA" id="ARBA00022679"/>
    </source>
</evidence>
<dbReference type="PANTHER" id="PTHR43591">
    <property type="entry name" value="METHYLTRANSFERASE"/>
    <property type="match status" value="1"/>
</dbReference>
<dbReference type="GO" id="GO:0032259">
    <property type="term" value="P:methylation"/>
    <property type="evidence" value="ECO:0007669"/>
    <property type="project" value="UniProtKB-KW"/>
</dbReference>
<dbReference type="RefSeq" id="WP_264817465.1">
    <property type="nucleotide sequence ID" value="NZ_BAPV01000061.1"/>
</dbReference>
<dbReference type="PROSITE" id="PS00018">
    <property type="entry name" value="EF_HAND_1"/>
    <property type="match status" value="1"/>
</dbReference>
<dbReference type="Pfam" id="PF08241">
    <property type="entry name" value="Methyltransf_11"/>
    <property type="match status" value="1"/>
</dbReference>
<keyword evidence="1 5" id="KW-0489">Methyltransferase</keyword>
<dbReference type="Proteomes" id="UP001062776">
    <property type="component" value="Unassembled WGS sequence"/>
</dbReference>
<evidence type="ECO:0000313" key="5">
    <source>
        <dbReference type="EMBL" id="GBQ93725.1"/>
    </source>
</evidence>
<dbReference type="Gene3D" id="3.40.50.150">
    <property type="entry name" value="Vaccinia Virus protein VP39"/>
    <property type="match status" value="1"/>
</dbReference>
<evidence type="ECO:0000256" key="3">
    <source>
        <dbReference type="ARBA" id="ARBA00022691"/>
    </source>
</evidence>
<keyword evidence="2" id="KW-0808">Transferase</keyword>
<gene>
    <name evidence="5" type="ORF">AA0535_2926</name>
</gene>
<dbReference type="PROSITE" id="PS01184">
    <property type="entry name" value="UBIE_2"/>
    <property type="match status" value="1"/>
</dbReference>
<keyword evidence="6" id="KW-1185">Reference proteome</keyword>
<dbReference type="InterPro" id="IPR018247">
    <property type="entry name" value="EF_Hand_1_Ca_BS"/>
</dbReference>
<evidence type="ECO:0000256" key="1">
    <source>
        <dbReference type="ARBA" id="ARBA00022603"/>
    </source>
</evidence>
<evidence type="ECO:0000313" key="6">
    <source>
        <dbReference type="Proteomes" id="UP001062776"/>
    </source>
</evidence>
<dbReference type="InterPro" id="IPR029063">
    <property type="entry name" value="SAM-dependent_MTases_sf"/>
</dbReference>
<feature type="domain" description="Methyltransferase type 11" evidence="4">
    <location>
        <begin position="51"/>
        <end position="146"/>
    </location>
</feature>
<proteinExistence type="predicted"/>
<dbReference type="InterPro" id="IPR023576">
    <property type="entry name" value="UbiE/COQ5_MeTrFase_CS"/>
</dbReference>
<accession>A0ABQ0Q6L0</accession>
<comment type="caution">
    <text evidence="5">The sequence shown here is derived from an EMBL/GenBank/DDBJ whole genome shotgun (WGS) entry which is preliminary data.</text>
</comment>
<protein>
    <submittedName>
        <fullName evidence="5">SAM-dependent methyltransferase</fullName>
    </submittedName>
</protein>